<evidence type="ECO:0000313" key="3">
    <source>
        <dbReference type="EMBL" id="CAL4787212.1"/>
    </source>
</evidence>
<dbReference type="EMBL" id="CAMXCT010002693">
    <property type="protein sequence ID" value="CAI3999900.1"/>
    <property type="molecule type" value="Genomic_DNA"/>
</dbReference>
<dbReference type="EMBL" id="CAMXCT020002693">
    <property type="protein sequence ID" value="CAL1153275.1"/>
    <property type="molecule type" value="Genomic_DNA"/>
</dbReference>
<dbReference type="Proteomes" id="UP001152797">
    <property type="component" value="Unassembled WGS sequence"/>
</dbReference>
<evidence type="ECO:0000313" key="1">
    <source>
        <dbReference type="EMBL" id="CAI3999900.1"/>
    </source>
</evidence>
<gene>
    <name evidence="1" type="ORF">C1SCF055_LOCUS26057</name>
</gene>
<keyword evidence="4" id="KW-1185">Reference proteome</keyword>
<evidence type="ECO:0000313" key="2">
    <source>
        <dbReference type="EMBL" id="CAL1153275.1"/>
    </source>
</evidence>
<accession>A0A9P1CYC9</accession>
<comment type="caution">
    <text evidence="1">The sequence shown here is derived from an EMBL/GenBank/DDBJ whole genome shotgun (WGS) entry which is preliminary data.</text>
</comment>
<dbReference type="EMBL" id="CAMXCT030002693">
    <property type="protein sequence ID" value="CAL4787212.1"/>
    <property type="molecule type" value="Genomic_DNA"/>
</dbReference>
<protein>
    <submittedName>
        <fullName evidence="3">GPS domain-containing protein</fullName>
    </submittedName>
</protein>
<reference evidence="1" key="1">
    <citation type="submission" date="2022-10" db="EMBL/GenBank/DDBJ databases">
        <authorList>
            <person name="Chen Y."/>
            <person name="Dougan E. K."/>
            <person name="Chan C."/>
            <person name="Rhodes N."/>
            <person name="Thang M."/>
        </authorList>
    </citation>
    <scope>NUCLEOTIDE SEQUENCE</scope>
</reference>
<evidence type="ECO:0000313" key="4">
    <source>
        <dbReference type="Proteomes" id="UP001152797"/>
    </source>
</evidence>
<reference evidence="2" key="2">
    <citation type="submission" date="2024-04" db="EMBL/GenBank/DDBJ databases">
        <authorList>
            <person name="Chen Y."/>
            <person name="Shah S."/>
            <person name="Dougan E. K."/>
            <person name="Thang M."/>
            <person name="Chan C."/>
        </authorList>
    </citation>
    <scope>NUCLEOTIDE SEQUENCE [LARGE SCALE GENOMIC DNA]</scope>
</reference>
<dbReference type="AlphaFoldDB" id="A0A9P1CYC9"/>
<sequence>MKVAILSKQHPWLCSDTIAVVGNASFPDFDLDAYDIGGELIWDAPKPDLSFVTHYMVYMARWPVRIPTRSQETRRFEASNEHGCESAALLAYSAVEHLGCVCAMDPGTSPFCPIVPGSSLELFETRAH</sequence>
<organism evidence="1">
    <name type="scientific">Cladocopium goreaui</name>
    <dbReference type="NCBI Taxonomy" id="2562237"/>
    <lineage>
        <taxon>Eukaryota</taxon>
        <taxon>Sar</taxon>
        <taxon>Alveolata</taxon>
        <taxon>Dinophyceae</taxon>
        <taxon>Suessiales</taxon>
        <taxon>Symbiodiniaceae</taxon>
        <taxon>Cladocopium</taxon>
    </lineage>
</organism>
<name>A0A9P1CYC9_9DINO</name>
<proteinExistence type="predicted"/>